<feature type="domain" description="Thiamine pyrophosphate enzyme N-terminal TPP-binding" evidence="9">
    <location>
        <begin position="313"/>
        <end position="427"/>
    </location>
</feature>
<dbReference type="InterPro" id="IPR000399">
    <property type="entry name" value="TPP-bd_CS"/>
</dbReference>
<dbReference type="Gene3D" id="3.40.50.970">
    <property type="match status" value="2"/>
</dbReference>
<dbReference type="PROSITE" id="PS00187">
    <property type="entry name" value="TPP_ENZYMES"/>
    <property type="match status" value="1"/>
</dbReference>
<feature type="domain" description="Thiamine pyrophosphate enzyme TPP-binding" evidence="8">
    <location>
        <begin position="703"/>
        <end position="854"/>
    </location>
</feature>
<dbReference type="FunFam" id="3.40.50.970:FF:000007">
    <property type="entry name" value="Acetolactate synthase"/>
    <property type="match status" value="1"/>
</dbReference>
<dbReference type="Proteomes" id="UP001149165">
    <property type="component" value="Unassembled WGS sequence"/>
</dbReference>
<comment type="cofactor">
    <cofactor evidence="1">
        <name>Mg(2+)</name>
        <dbReference type="ChEBI" id="CHEBI:18420"/>
    </cofactor>
</comment>
<dbReference type="PANTHER" id="PTHR18968">
    <property type="entry name" value="THIAMINE PYROPHOSPHATE ENZYMES"/>
    <property type="match status" value="1"/>
</dbReference>
<evidence type="ECO:0000256" key="2">
    <source>
        <dbReference type="ARBA" id="ARBA00001964"/>
    </source>
</evidence>
<dbReference type="PANTHER" id="PTHR18968:SF166">
    <property type="entry name" value="2-HYDROXYACYL-COA LYASE 2"/>
    <property type="match status" value="1"/>
</dbReference>
<evidence type="ECO:0000259" key="7">
    <source>
        <dbReference type="Pfam" id="PF00205"/>
    </source>
</evidence>
<keyword evidence="4" id="KW-0479">Metal-binding</keyword>
<dbReference type="InterPro" id="IPR002347">
    <property type="entry name" value="SDR_fam"/>
</dbReference>
<comment type="cofactor">
    <cofactor evidence="2">
        <name>thiamine diphosphate</name>
        <dbReference type="ChEBI" id="CHEBI:58937"/>
    </cofactor>
</comment>
<evidence type="ECO:0000259" key="9">
    <source>
        <dbReference type="Pfam" id="PF02776"/>
    </source>
</evidence>
<dbReference type="GO" id="GO:0050660">
    <property type="term" value="F:flavin adenine dinucleotide binding"/>
    <property type="evidence" value="ECO:0007669"/>
    <property type="project" value="TreeGrafter"/>
</dbReference>
<protein>
    <recommendedName>
        <fullName evidence="12">Pyruvate decarboxylase</fullName>
    </recommendedName>
</protein>
<dbReference type="GO" id="GO:0009099">
    <property type="term" value="P:L-valine biosynthetic process"/>
    <property type="evidence" value="ECO:0007669"/>
    <property type="project" value="TreeGrafter"/>
</dbReference>
<evidence type="ECO:0008006" key="12">
    <source>
        <dbReference type="Google" id="ProtNLM"/>
    </source>
</evidence>
<dbReference type="Pfam" id="PF02775">
    <property type="entry name" value="TPP_enzyme_C"/>
    <property type="match status" value="1"/>
</dbReference>
<dbReference type="SUPFAM" id="SSF52518">
    <property type="entry name" value="Thiamin diphosphate-binding fold (THDP-binding)"/>
    <property type="match status" value="2"/>
</dbReference>
<dbReference type="Pfam" id="PF00205">
    <property type="entry name" value="TPP_enzyme_M"/>
    <property type="match status" value="1"/>
</dbReference>
<dbReference type="OrthoDB" id="10006023at2759"/>
<dbReference type="Pfam" id="PF02776">
    <property type="entry name" value="TPP_enzyme_N"/>
    <property type="match status" value="1"/>
</dbReference>
<comment type="caution">
    <text evidence="10">The sequence shown here is derived from an EMBL/GenBank/DDBJ whole genome shotgun (WGS) entry which is preliminary data.</text>
</comment>
<dbReference type="InterPro" id="IPR012000">
    <property type="entry name" value="Thiamin_PyroP_enz_cen_dom"/>
</dbReference>
<dbReference type="EMBL" id="JAPQKH010000003">
    <property type="protein sequence ID" value="KAJ5108404.1"/>
    <property type="molecule type" value="Genomic_DNA"/>
</dbReference>
<feature type="domain" description="Thiamine pyrophosphate enzyme central" evidence="7">
    <location>
        <begin position="503"/>
        <end position="638"/>
    </location>
</feature>
<dbReference type="GO" id="GO:0003984">
    <property type="term" value="F:acetolactate synthase activity"/>
    <property type="evidence" value="ECO:0007669"/>
    <property type="project" value="TreeGrafter"/>
</dbReference>
<accession>A0A9W9KIZ1</accession>
<proteinExistence type="inferred from homology"/>
<evidence type="ECO:0000259" key="8">
    <source>
        <dbReference type="Pfam" id="PF02775"/>
    </source>
</evidence>
<evidence type="ECO:0000256" key="4">
    <source>
        <dbReference type="ARBA" id="ARBA00022723"/>
    </source>
</evidence>
<evidence type="ECO:0000256" key="5">
    <source>
        <dbReference type="ARBA" id="ARBA00023052"/>
    </source>
</evidence>
<dbReference type="SUPFAM" id="SSF51735">
    <property type="entry name" value="NAD(P)-binding Rossmann-fold domains"/>
    <property type="match status" value="1"/>
</dbReference>
<keyword evidence="5 6" id="KW-0786">Thiamine pyrophosphate</keyword>
<dbReference type="GO" id="GO:0005948">
    <property type="term" value="C:acetolactate synthase complex"/>
    <property type="evidence" value="ECO:0007669"/>
    <property type="project" value="TreeGrafter"/>
</dbReference>
<dbReference type="InterPro" id="IPR045229">
    <property type="entry name" value="TPP_enz"/>
</dbReference>
<dbReference type="Gene3D" id="3.40.50.720">
    <property type="entry name" value="NAD(P)-binding Rossmann-like Domain"/>
    <property type="match status" value="1"/>
</dbReference>
<evidence type="ECO:0000256" key="3">
    <source>
        <dbReference type="ARBA" id="ARBA00007812"/>
    </source>
</evidence>
<dbReference type="Pfam" id="PF00106">
    <property type="entry name" value="adh_short"/>
    <property type="match status" value="1"/>
</dbReference>
<dbReference type="InterPro" id="IPR011766">
    <property type="entry name" value="TPP_enzyme_TPP-bd"/>
</dbReference>
<dbReference type="InterPro" id="IPR029061">
    <property type="entry name" value="THDP-binding"/>
</dbReference>
<reference evidence="10" key="1">
    <citation type="submission" date="2022-11" db="EMBL/GenBank/DDBJ databases">
        <authorList>
            <person name="Petersen C."/>
        </authorList>
    </citation>
    <scope>NUCLEOTIDE SEQUENCE</scope>
    <source>
        <strain evidence="10">IBT 30069</strain>
    </source>
</reference>
<name>A0A9W9KIZ1_9EURO</name>
<dbReference type="GO" id="GO:0000287">
    <property type="term" value="F:magnesium ion binding"/>
    <property type="evidence" value="ECO:0007669"/>
    <property type="project" value="InterPro"/>
</dbReference>
<evidence type="ECO:0000313" key="11">
    <source>
        <dbReference type="Proteomes" id="UP001149165"/>
    </source>
</evidence>
<dbReference type="CDD" id="cd07035">
    <property type="entry name" value="TPP_PYR_POX_like"/>
    <property type="match status" value="1"/>
</dbReference>
<comment type="similarity">
    <text evidence="3 6">Belongs to the TPP enzyme family.</text>
</comment>
<evidence type="ECO:0000313" key="10">
    <source>
        <dbReference type="EMBL" id="KAJ5108404.1"/>
    </source>
</evidence>
<sequence length="894" mass="96261">MSRVYINDDDLKGLEDKVIIITGGSAGIGRATAQLCLNMGAIVVIGDLNEPAEEFENSEKLKFLTVNASQWESLRNMFEQTVEWFGRVDHVFANAGITATMGFLDVKLDEEGKLLPPPSRVLDLNLTGSIYTAHLTSAYMTKLAPQTTSGSLVLACSGSGFTRFKGVDYAVSKHGVLGMVRGLVEQFQDRNLRVNAIAPSWTTTAIIPPELFEMYKIKAQSPEAVARSVVLLFCDQERHGDVLYSWDGKYKEINKGPAGLLGRATDDPLLLRIFIILDLNVQPPPLDRPPGIHVLASKMAGFPLHYPSSRELTGGDLLAQSLKQLGVEVAFGLHGGHLDAFLMGCEEIGIRLIDTRHEAVAVQAAEGYCRISTKPGVCFVTANSGFSNGLAGLATAYGDRSPIMCITSSPPIRDTENNSLQGSIDQVVAARPITKFAHRVVAPEECPRIVSHAFRLAQSSPPGPVLLDFPIDVLFSPVHPKLISWGSITSPPSYPPGPHRDAIDAAAQIITNAKRPVIITGTGARTFETRESLFKLAETCSIPVFNTSKYASCRPQSVMLCRGTAGVLAQLQSAQIPRPDLILLLGARTGMFLGGRNGAIIPDTGCALIQVDCDGGEIGRSLPVDLGVVSDIEAFTSAMNRKLGTAYQGSVDKFWVQAVLNLSLAEPPYEREPKEISPGHLHPYHALKYLFSAVDPGSIIVLDGGEASVWAGDLAWRSQPSIVMTATGYLGFLGNGFGYTLGSAIAAPDRKVVNIQGDGSAGFHLMELDTYKRFNLNVMTVVVNNSTWGMSINGQDIVYGDGTHLRPISSLNPNTEYDIVAKGLQNAAAKIDRIADIQHTVAHLQNLPGPSCINLIVDRKPVHPVTTAMVGVTNAPNAVAVPYYDNIPRAHYNI</sequence>
<dbReference type="SUPFAM" id="SSF52467">
    <property type="entry name" value="DHS-like NAD/FAD-binding domain"/>
    <property type="match status" value="1"/>
</dbReference>
<evidence type="ECO:0000256" key="1">
    <source>
        <dbReference type="ARBA" id="ARBA00001946"/>
    </source>
</evidence>
<dbReference type="InterPro" id="IPR012001">
    <property type="entry name" value="Thiamin_PyroP_enz_TPP-bd_dom"/>
</dbReference>
<dbReference type="InterPro" id="IPR036291">
    <property type="entry name" value="NAD(P)-bd_dom_sf"/>
</dbReference>
<evidence type="ECO:0000256" key="6">
    <source>
        <dbReference type="RuleBase" id="RU362132"/>
    </source>
</evidence>
<dbReference type="GO" id="GO:0030976">
    <property type="term" value="F:thiamine pyrophosphate binding"/>
    <property type="evidence" value="ECO:0007669"/>
    <property type="project" value="InterPro"/>
</dbReference>
<dbReference type="PRINTS" id="PR00081">
    <property type="entry name" value="GDHRDH"/>
</dbReference>
<dbReference type="Gene3D" id="3.40.50.1220">
    <property type="entry name" value="TPP-binding domain"/>
    <property type="match status" value="1"/>
</dbReference>
<dbReference type="InterPro" id="IPR029035">
    <property type="entry name" value="DHS-like_NAD/FAD-binding_dom"/>
</dbReference>
<dbReference type="AlphaFoldDB" id="A0A9W9KIZ1"/>
<organism evidence="10 11">
    <name type="scientific">Penicillium angulare</name>
    <dbReference type="NCBI Taxonomy" id="116970"/>
    <lineage>
        <taxon>Eukaryota</taxon>
        <taxon>Fungi</taxon>
        <taxon>Dikarya</taxon>
        <taxon>Ascomycota</taxon>
        <taxon>Pezizomycotina</taxon>
        <taxon>Eurotiomycetes</taxon>
        <taxon>Eurotiomycetidae</taxon>
        <taxon>Eurotiales</taxon>
        <taxon>Aspergillaceae</taxon>
        <taxon>Penicillium</taxon>
    </lineage>
</organism>
<dbReference type="GO" id="GO:0009097">
    <property type="term" value="P:isoleucine biosynthetic process"/>
    <property type="evidence" value="ECO:0007669"/>
    <property type="project" value="TreeGrafter"/>
</dbReference>
<reference evidence="10" key="2">
    <citation type="journal article" date="2023" name="IMA Fungus">
        <title>Comparative genomic study of the Penicillium genus elucidates a diverse pangenome and 15 lateral gene transfer events.</title>
        <authorList>
            <person name="Petersen C."/>
            <person name="Sorensen T."/>
            <person name="Nielsen M.R."/>
            <person name="Sondergaard T.E."/>
            <person name="Sorensen J.L."/>
            <person name="Fitzpatrick D.A."/>
            <person name="Frisvad J.C."/>
            <person name="Nielsen K.L."/>
        </authorList>
    </citation>
    <scope>NUCLEOTIDE SEQUENCE</scope>
    <source>
        <strain evidence="10">IBT 30069</strain>
    </source>
</reference>
<keyword evidence="11" id="KW-1185">Reference proteome</keyword>
<gene>
    <name evidence="10" type="ORF">N7456_005079</name>
</gene>